<dbReference type="InterPro" id="IPR003458">
    <property type="entry name" value="Phage_T4_Gp38_tail_assem"/>
</dbReference>
<dbReference type="AlphaFoldDB" id="A0AAI9HZ03"/>
<dbReference type="Pfam" id="PF02413">
    <property type="entry name" value="Caudo_TAP"/>
    <property type="match status" value="1"/>
</dbReference>
<evidence type="ECO:0000313" key="1">
    <source>
        <dbReference type="EMBL" id="EMP9432363.1"/>
    </source>
</evidence>
<reference evidence="1" key="1">
    <citation type="submission" date="2024-02" db="EMBL/GenBank/DDBJ databases">
        <authorList>
            <consortium name="Clinical and Environmental Microbiology Branch: Whole genome sequencing antimicrobial resistance pathogens in the healthcare setting"/>
        </authorList>
    </citation>
    <scope>NUCLEOTIDE SEQUENCE</scope>
    <source>
        <strain evidence="1">2020GO-00142</strain>
    </source>
</reference>
<dbReference type="EMBL" id="AAZDVE040000007">
    <property type="protein sequence ID" value="EMP9432363.1"/>
    <property type="molecule type" value="Genomic_DNA"/>
</dbReference>
<name>A0AAI9HZ03_PROST</name>
<dbReference type="PANTHER" id="PTHR34413:SF2">
    <property type="entry name" value="PROPHAGE TAIL FIBER ASSEMBLY PROTEIN HOMOLOG TFAE-RELATED"/>
    <property type="match status" value="1"/>
</dbReference>
<dbReference type="PANTHER" id="PTHR34413">
    <property type="entry name" value="PROPHAGE TAIL FIBER ASSEMBLY PROTEIN HOMOLOG TFAE-RELATED-RELATED"/>
    <property type="match status" value="1"/>
</dbReference>
<dbReference type="InterPro" id="IPR051220">
    <property type="entry name" value="TFA_Chaperone"/>
</dbReference>
<comment type="caution">
    <text evidence="1">The sequence shown here is derived from an EMBL/GenBank/DDBJ whole genome shotgun (WGS) entry which is preliminary data.</text>
</comment>
<gene>
    <name evidence="1" type="ORF">JRA39_001386</name>
</gene>
<organism evidence="1">
    <name type="scientific">Providencia stuartii</name>
    <dbReference type="NCBI Taxonomy" id="588"/>
    <lineage>
        <taxon>Bacteria</taxon>
        <taxon>Pseudomonadati</taxon>
        <taxon>Pseudomonadota</taxon>
        <taxon>Gammaproteobacteria</taxon>
        <taxon>Enterobacterales</taxon>
        <taxon>Morganellaceae</taxon>
        <taxon>Providencia</taxon>
    </lineage>
</organism>
<accession>A0AAI9HZ03</accession>
<protein>
    <submittedName>
        <fullName evidence="1">Tail fiber assembly protein</fullName>
    </submittedName>
</protein>
<proteinExistence type="predicted"/>
<dbReference type="RefSeq" id="WP_196713271.1">
    <property type="nucleotide sequence ID" value="NZ_JADSTC010000001.1"/>
</dbReference>
<sequence>MKYFKDKNNEIYAYESDGSQDAFICDELIRISEQEALKITTPAVSQQQLRQEAEQQKKILLSEVTKAIAPLQDAVDLRIATEAERAALQEWKKYRILLSRVDTSIAPDVDWPQKPY</sequence>